<accession>A0AAN9A266</accession>
<proteinExistence type="predicted"/>
<feature type="region of interest" description="Disordered" evidence="1">
    <location>
        <begin position="153"/>
        <end position="198"/>
    </location>
</feature>
<evidence type="ECO:0000256" key="1">
    <source>
        <dbReference type="SAM" id="MobiDB-lite"/>
    </source>
</evidence>
<comment type="caution">
    <text evidence="3">The sequence shown here is derived from an EMBL/GenBank/DDBJ whole genome shotgun (WGS) entry which is preliminary data.</text>
</comment>
<feature type="transmembrane region" description="Helical" evidence="2">
    <location>
        <begin position="23"/>
        <end position="43"/>
    </location>
</feature>
<keyword evidence="2" id="KW-0812">Transmembrane</keyword>
<keyword evidence="2" id="KW-1133">Transmembrane helix</keyword>
<dbReference type="Proteomes" id="UP001381693">
    <property type="component" value="Unassembled WGS sequence"/>
</dbReference>
<evidence type="ECO:0000313" key="3">
    <source>
        <dbReference type="EMBL" id="KAK7069655.1"/>
    </source>
</evidence>
<evidence type="ECO:0000313" key="4">
    <source>
        <dbReference type="Proteomes" id="UP001381693"/>
    </source>
</evidence>
<organism evidence="3 4">
    <name type="scientific">Halocaridina rubra</name>
    <name type="common">Hawaiian red shrimp</name>
    <dbReference type="NCBI Taxonomy" id="373956"/>
    <lineage>
        <taxon>Eukaryota</taxon>
        <taxon>Metazoa</taxon>
        <taxon>Ecdysozoa</taxon>
        <taxon>Arthropoda</taxon>
        <taxon>Crustacea</taxon>
        <taxon>Multicrustacea</taxon>
        <taxon>Malacostraca</taxon>
        <taxon>Eumalacostraca</taxon>
        <taxon>Eucarida</taxon>
        <taxon>Decapoda</taxon>
        <taxon>Pleocyemata</taxon>
        <taxon>Caridea</taxon>
        <taxon>Atyoidea</taxon>
        <taxon>Atyidae</taxon>
        <taxon>Halocaridina</taxon>
    </lineage>
</organism>
<gene>
    <name evidence="3" type="ORF">SK128_002527</name>
</gene>
<dbReference type="AlphaFoldDB" id="A0AAN9A266"/>
<keyword evidence="4" id="KW-1185">Reference proteome</keyword>
<evidence type="ECO:0000256" key="2">
    <source>
        <dbReference type="SAM" id="Phobius"/>
    </source>
</evidence>
<reference evidence="3 4" key="1">
    <citation type="submission" date="2023-11" db="EMBL/GenBank/DDBJ databases">
        <title>Halocaridina rubra genome assembly.</title>
        <authorList>
            <person name="Smith C."/>
        </authorList>
    </citation>
    <scope>NUCLEOTIDE SEQUENCE [LARGE SCALE GENOMIC DNA]</scope>
    <source>
        <strain evidence="3">EP-1</strain>
        <tissue evidence="3">Whole</tissue>
    </source>
</reference>
<dbReference type="EMBL" id="JAXCGZ010015988">
    <property type="protein sequence ID" value="KAK7069655.1"/>
    <property type="molecule type" value="Genomic_DNA"/>
</dbReference>
<feature type="compositionally biased region" description="Polar residues" evidence="1">
    <location>
        <begin position="173"/>
        <end position="182"/>
    </location>
</feature>
<name>A0AAN9A266_HALRR</name>
<keyword evidence="2" id="KW-0472">Membrane</keyword>
<protein>
    <submittedName>
        <fullName evidence="3">Uncharacterized protein</fullName>
    </submittedName>
</protein>
<sequence>MSFDNWNEENFQEKTFMGISLKILIPILCTGLIILLALLIYICRLLCKKKSAPSPQPQSSVSNSAMYFLGATEGLSPNRTPFHDRVTRTAQNPTELNPSFKTTENNHWEYLNSSTRSLPNDYASPRTPRGPRNHFYYLGINSEEVNTVRASLRTTPRADSSFRRDLGSPCRHASSSRMTSRGQLPRRSSMRDDLSFSTSPRNQVEVIDVLALCRLHDVPSPQISSSEVQRTAL</sequence>